<comment type="caution">
    <text evidence="14">The sequence shown here is derived from an EMBL/GenBank/DDBJ whole genome shotgun (WGS) entry which is preliminary data.</text>
</comment>
<dbReference type="PROSITE" id="PS01359">
    <property type="entry name" value="ZF_PHD_1"/>
    <property type="match status" value="1"/>
</dbReference>
<feature type="binding site" evidence="9">
    <location>
        <position position="260"/>
    </location>
    <ligand>
        <name>Zn(2+)</name>
        <dbReference type="ChEBI" id="CHEBI:29105"/>
        <label>2</label>
    </ligand>
</feature>
<accession>A0A6G0YU38</accession>
<dbReference type="GO" id="GO:0008270">
    <property type="term" value="F:zinc ion binding"/>
    <property type="evidence" value="ECO:0007669"/>
    <property type="project" value="UniProtKB-KW"/>
</dbReference>
<dbReference type="InterPro" id="IPR011011">
    <property type="entry name" value="Znf_FYVE_PHD"/>
</dbReference>
<feature type="binding site" evidence="9">
    <location>
        <position position="274"/>
    </location>
    <ligand>
        <name>Zn(2+)</name>
        <dbReference type="ChEBI" id="CHEBI:29105"/>
        <label>1</label>
    </ligand>
</feature>
<dbReference type="SMART" id="SM01408">
    <property type="entry name" value="ING"/>
    <property type="match status" value="1"/>
</dbReference>
<evidence type="ECO:0000256" key="8">
    <source>
        <dbReference type="PIRSR" id="PIRSR628651-50"/>
    </source>
</evidence>
<keyword evidence="12" id="KW-0472">Membrane</keyword>
<feature type="binding site" evidence="9">
    <location>
        <position position="290"/>
    </location>
    <ligand>
        <name>Zn(2+)</name>
        <dbReference type="ChEBI" id="CHEBI:29105"/>
        <label>2</label>
    </ligand>
</feature>
<dbReference type="Pfam" id="PF12998">
    <property type="entry name" value="ING"/>
    <property type="match status" value="1"/>
</dbReference>
<dbReference type="SUPFAM" id="SSF57903">
    <property type="entry name" value="FYVE/PHD zinc finger"/>
    <property type="match status" value="1"/>
</dbReference>
<feature type="site" description="Histone H3K4me3 binding" evidence="8">
    <location>
        <position position="257"/>
    </location>
</feature>
<feature type="site" description="Histone H3K4me3 binding" evidence="8">
    <location>
        <position position="269"/>
    </location>
</feature>
<feature type="binding site" evidence="9">
    <location>
        <position position="249"/>
    </location>
    <ligand>
        <name>Zn(2+)</name>
        <dbReference type="ChEBI" id="CHEBI:29105"/>
        <label>1</label>
    </ligand>
</feature>
<dbReference type="InterPro" id="IPR028651">
    <property type="entry name" value="ING_fam"/>
</dbReference>
<dbReference type="Gene3D" id="3.30.40.10">
    <property type="entry name" value="Zinc/RING finger domain, C3HC4 (zinc finger)"/>
    <property type="match status" value="1"/>
</dbReference>
<sequence>MASAPYLDEYLDSLQNLPVELRRNFALMRELGGRSQEEMREIDKLSDDFLSKIDIYHGSKKKEKMNNIQRKFNKAKEYADDKVQLSVQTYELVDEYIRKLDSELARFEGEMQDRASSNARNEESLPKCRCSEIYFVMMLMCLTIFLCVSLSGGLKNNNETTSGEDTSFKISKKKRTKKRVAKTSGTSGGWLQVKMKTPSVSAVSSPINPTNSVASDVEEALTDVGAGVVQSPEVLDMPVDPNEPTYCLCAQVSYGKMIGCDNPDCPIEWFHFACVKLTTKPKGKWYCPKCSTNKKKK</sequence>
<dbReference type="InterPro" id="IPR019787">
    <property type="entry name" value="Znf_PHD-finger"/>
</dbReference>
<evidence type="ECO:0000256" key="5">
    <source>
        <dbReference type="ARBA" id="ARBA00022833"/>
    </source>
</evidence>
<reference evidence="14 15" key="1">
    <citation type="submission" date="2019-08" db="EMBL/GenBank/DDBJ databases">
        <title>Whole genome of Aphis craccivora.</title>
        <authorList>
            <person name="Voronova N.V."/>
            <person name="Shulinski R.S."/>
            <person name="Bandarenka Y.V."/>
            <person name="Zhorov D.G."/>
            <person name="Warner D."/>
        </authorList>
    </citation>
    <scope>NUCLEOTIDE SEQUENCE [LARGE SCALE GENOMIC DNA]</scope>
    <source>
        <strain evidence="14">180601</strain>
        <tissue evidence="14">Whole Body</tissue>
    </source>
</reference>
<keyword evidence="6 11" id="KW-0156">Chromatin regulator</keyword>
<feature type="domain" description="PHD-type" evidence="13">
    <location>
        <begin position="244"/>
        <end position="293"/>
    </location>
</feature>
<dbReference type="InterPro" id="IPR001965">
    <property type="entry name" value="Znf_PHD"/>
</dbReference>
<name>A0A6G0YU38_APHCR</name>
<evidence type="ECO:0000256" key="11">
    <source>
        <dbReference type="RuleBase" id="RU361213"/>
    </source>
</evidence>
<dbReference type="Gene3D" id="6.10.140.1740">
    <property type="match status" value="1"/>
</dbReference>
<evidence type="ECO:0000313" key="15">
    <source>
        <dbReference type="Proteomes" id="UP000478052"/>
    </source>
</evidence>
<dbReference type="GO" id="GO:0005634">
    <property type="term" value="C:nucleus"/>
    <property type="evidence" value="ECO:0007669"/>
    <property type="project" value="UniProtKB-SubCell"/>
</dbReference>
<evidence type="ECO:0000313" key="14">
    <source>
        <dbReference type="EMBL" id="KAF0761253.1"/>
    </source>
</evidence>
<comment type="function">
    <text evidence="11">Component of an histone acetyltransferase complex.</text>
</comment>
<keyword evidence="4 10" id="KW-0863">Zinc-finger</keyword>
<evidence type="ECO:0000256" key="1">
    <source>
        <dbReference type="ARBA" id="ARBA00004123"/>
    </source>
</evidence>
<evidence type="ECO:0000256" key="4">
    <source>
        <dbReference type="ARBA" id="ARBA00022771"/>
    </source>
</evidence>
<evidence type="ECO:0000256" key="10">
    <source>
        <dbReference type="PROSITE-ProRule" id="PRU00146"/>
    </source>
</evidence>
<dbReference type="Proteomes" id="UP000478052">
    <property type="component" value="Unassembled WGS sequence"/>
</dbReference>
<feature type="transmembrane region" description="Helical" evidence="12">
    <location>
        <begin position="133"/>
        <end position="154"/>
    </location>
</feature>
<protein>
    <recommendedName>
        <fullName evidence="11">Inhibitor of growth protein</fullName>
    </recommendedName>
</protein>
<dbReference type="EMBL" id="VUJU01002448">
    <property type="protein sequence ID" value="KAF0761253.1"/>
    <property type="molecule type" value="Genomic_DNA"/>
</dbReference>
<feature type="site" description="Histone H3K4me3 binding" evidence="8">
    <location>
        <position position="261"/>
    </location>
</feature>
<comment type="domain">
    <text evidence="11">The PHD-type zinc finger mediates the binding to H3K4me3.</text>
</comment>
<dbReference type="PROSITE" id="PS50016">
    <property type="entry name" value="ZF_PHD_2"/>
    <property type="match status" value="1"/>
</dbReference>
<dbReference type="OrthoDB" id="5411773at2759"/>
<evidence type="ECO:0000256" key="12">
    <source>
        <dbReference type="SAM" id="Phobius"/>
    </source>
</evidence>
<gene>
    <name evidence="14" type="ORF">FWK35_00012924</name>
</gene>
<keyword evidence="5 9" id="KW-0862">Zinc</keyword>
<feature type="site" description="Histone H3K4me3 binding" evidence="8">
    <location>
        <position position="246"/>
    </location>
</feature>
<keyword evidence="15" id="KW-1185">Reference proteome</keyword>
<comment type="subcellular location">
    <subcellularLocation>
        <location evidence="1 11">Nucleus</location>
    </subcellularLocation>
</comment>
<keyword evidence="12" id="KW-0812">Transmembrane</keyword>
<feature type="binding site" evidence="9">
    <location>
        <position position="287"/>
    </location>
    <ligand>
        <name>Zn(2+)</name>
        <dbReference type="ChEBI" id="CHEBI:29105"/>
        <label>2</label>
    </ligand>
</feature>
<dbReference type="AlphaFoldDB" id="A0A6G0YU38"/>
<dbReference type="SMART" id="SM00249">
    <property type="entry name" value="PHD"/>
    <property type="match status" value="1"/>
</dbReference>
<keyword evidence="12" id="KW-1133">Transmembrane helix</keyword>
<evidence type="ECO:0000256" key="2">
    <source>
        <dbReference type="ARBA" id="ARBA00010210"/>
    </source>
</evidence>
<feature type="binding site" evidence="9">
    <location>
        <position position="271"/>
    </location>
    <ligand>
        <name>Zn(2+)</name>
        <dbReference type="ChEBI" id="CHEBI:29105"/>
        <label>1</label>
    </ligand>
</feature>
<feature type="binding site" evidence="9">
    <location>
        <position position="247"/>
    </location>
    <ligand>
        <name>Zn(2+)</name>
        <dbReference type="ChEBI" id="CHEBI:29105"/>
        <label>1</label>
    </ligand>
</feature>
<dbReference type="InterPro" id="IPR024610">
    <property type="entry name" value="ING_N_histone-binding"/>
</dbReference>
<dbReference type="FunFam" id="3.30.40.10:FF:000016">
    <property type="entry name" value="Inhibitor of growth protein"/>
    <property type="match status" value="1"/>
</dbReference>
<dbReference type="InterPro" id="IPR013083">
    <property type="entry name" value="Znf_RING/FYVE/PHD"/>
</dbReference>
<feature type="binding site" evidence="9">
    <location>
        <position position="265"/>
    </location>
    <ligand>
        <name>Zn(2+)</name>
        <dbReference type="ChEBI" id="CHEBI:29105"/>
        <label>2</label>
    </ligand>
</feature>
<dbReference type="CDD" id="cd15586">
    <property type="entry name" value="PHD_ING4_5"/>
    <property type="match status" value="1"/>
</dbReference>
<keyword evidence="7 11" id="KW-0539">Nucleus</keyword>
<evidence type="ECO:0000256" key="9">
    <source>
        <dbReference type="PIRSR" id="PIRSR628651-51"/>
    </source>
</evidence>
<comment type="similarity">
    <text evidence="2 11">Belongs to the ING family.</text>
</comment>
<organism evidence="14 15">
    <name type="scientific">Aphis craccivora</name>
    <name type="common">Cowpea aphid</name>
    <dbReference type="NCBI Taxonomy" id="307492"/>
    <lineage>
        <taxon>Eukaryota</taxon>
        <taxon>Metazoa</taxon>
        <taxon>Ecdysozoa</taxon>
        <taxon>Arthropoda</taxon>
        <taxon>Hexapoda</taxon>
        <taxon>Insecta</taxon>
        <taxon>Pterygota</taxon>
        <taxon>Neoptera</taxon>
        <taxon>Paraneoptera</taxon>
        <taxon>Hemiptera</taxon>
        <taxon>Sternorrhyncha</taxon>
        <taxon>Aphidomorpha</taxon>
        <taxon>Aphidoidea</taxon>
        <taxon>Aphididae</taxon>
        <taxon>Aphidini</taxon>
        <taxon>Aphis</taxon>
        <taxon>Aphis</taxon>
    </lineage>
</organism>
<evidence type="ECO:0000259" key="13">
    <source>
        <dbReference type="PROSITE" id="PS50016"/>
    </source>
</evidence>
<dbReference type="InterPro" id="IPR019786">
    <property type="entry name" value="Zinc_finger_PHD-type_CS"/>
</dbReference>
<keyword evidence="3 9" id="KW-0479">Metal-binding</keyword>
<dbReference type="GO" id="GO:0006355">
    <property type="term" value="P:regulation of DNA-templated transcription"/>
    <property type="evidence" value="ECO:0007669"/>
    <property type="project" value="TreeGrafter"/>
</dbReference>
<evidence type="ECO:0000256" key="3">
    <source>
        <dbReference type="ARBA" id="ARBA00022723"/>
    </source>
</evidence>
<dbReference type="PANTHER" id="PTHR10333:SF42">
    <property type="entry name" value="INHIBITOR OF GROWTH PROTEIN 5"/>
    <property type="match status" value="1"/>
</dbReference>
<comment type="subunit">
    <text evidence="11">Component of an histone acetyltransferase complex. Interacts with H3K4me3 and to a lesser extent with H3K4me2.</text>
</comment>
<evidence type="ECO:0000256" key="6">
    <source>
        <dbReference type="ARBA" id="ARBA00022853"/>
    </source>
</evidence>
<dbReference type="PANTHER" id="PTHR10333">
    <property type="entry name" value="INHIBITOR OF GROWTH PROTEIN"/>
    <property type="match status" value="1"/>
</dbReference>
<proteinExistence type="inferred from homology"/>
<evidence type="ECO:0000256" key="7">
    <source>
        <dbReference type="ARBA" id="ARBA00023242"/>
    </source>
</evidence>
<dbReference type="GO" id="GO:0006325">
    <property type="term" value="P:chromatin organization"/>
    <property type="evidence" value="ECO:0007669"/>
    <property type="project" value="UniProtKB-KW"/>
</dbReference>